<dbReference type="PANTHER" id="PTHR48080">
    <property type="entry name" value="D-GALACTONATE DEHYDRATASE-RELATED"/>
    <property type="match status" value="1"/>
</dbReference>
<evidence type="ECO:0000256" key="1">
    <source>
        <dbReference type="ARBA" id="ARBA00023239"/>
    </source>
</evidence>
<dbReference type="Gene3D" id="3.20.20.120">
    <property type="entry name" value="Enolase-like C-terminal domain"/>
    <property type="match status" value="1"/>
</dbReference>
<dbReference type="SMART" id="SM00922">
    <property type="entry name" value="MR_MLE"/>
    <property type="match status" value="1"/>
</dbReference>
<dbReference type="Proteomes" id="UP000007374">
    <property type="component" value="Unassembled WGS sequence"/>
</dbReference>
<dbReference type="InterPro" id="IPR013342">
    <property type="entry name" value="Mandelate_racemase_C"/>
</dbReference>
<evidence type="ECO:0000313" key="3">
    <source>
        <dbReference type="EMBL" id="EKF41637.1"/>
    </source>
</evidence>
<dbReference type="SUPFAM" id="SSF54826">
    <property type="entry name" value="Enolase N-terminal domain-like"/>
    <property type="match status" value="1"/>
</dbReference>
<dbReference type="InterPro" id="IPR018110">
    <property type="entry name" value="Mandel_Rmase/mucon_lact_enz_CS"/>
</dbReference>
<keyword evidence="4" id="KW-1185">Reference proteome</keyword>
<dbReference type="InterPro" id="IPR036849">
    <property type="entry name" value="Enolase-like_C_sf"/>
</dbReference>
<accession>K2PKM4</accession>
<protein>
    <submittedName>
        <fullName evidence="3">Mandelate racemase/muconate lactonizing enzyme</fullName>
    </submittedName>
</protein>
<dbReference type="GO" id="GO:0016829">
    <property type="term" value="F:lyase activity"/>
    <property type="evidence" value="ECO:0007669"/>
    <property type="project" value="UniProtKB-KW"/>
</dbReference>
<organism evidence="3 4">
    <name type="scientific">Nitratireductor indicus C115</name>
    <dbReference type="NCBI Taxonomy" id="1231190"/>
    <lineage>
        <taxon>Bacteria</taxon>
        <taxon>Pseudomonadati</taxon>
        <taxon>Pseudomonadota</taxon>
        <taxon>Alphaproteobacteria</taxon>
        <taxon>Hyphomicrobiales</taxon>
        <taxon>Phyllobacteriaceae</taxon>
        <taxon>Nitratireductor</taxon>
    </lineage>
</organism>
<dbReference type="RefSeq" id="WP_009451292.1">
    <property type="nucleotide sequence ID" value="NZ_AMSI01000010.1"/>
</dbReference>
<dbReference type="PROSITE" id="PS00909">
    <property type="entry name" value="MR_MLE_2"/>
    <property type="match status" value="1"/>
</dbReference>
<name>K2PKM4_9HYPH</name>
<dbReference type="GO" id="GO:0009063">
    <property type="term" value="P:amino acid catabolic process"/>
    <property type="evidence" value="ECO:0007669"/>
    <property type="project" value="InterPro"/>
</dbReference>
<comment type="caution">
    <text evidence="3">The sequence shown here is derived from an EMBL/GenBank/DDBJ whole genome shotgun (WGS) entry which is preliminary data.</text>
</comment>
<dbReference type="OrthoDB" id="9802699at2"/>
<dbReference type="Pfam" id="PF02746">
    <property type="entry name" value="MR_MLE_N"/>
    <property type="match status" value="1"/>
</dbReference>
<evidence type="ECO:0000313" key="4">
    <source>
        <dbReference type="Proteomes" id="UP000007374"/>
    </source>
</evidence>
<gene>
    <name evidence="3" type="ORF">NA8A_15551</name>
</gene>
<dbReference type="STRING" id="721133.SAMN05216176_110173"/>
<dbReference type="SFLD" id="SFLDS00001">
    <property type="entry name" value="Enolase"/>
    <property type="match status" value="1"/>
</dbReference>
<evidence type="ECO:0000259" key="2">
    <source>
        <dbReference type="SMART" id="SM00922"/>
    </source>
</evidence>
<dbReference type="SUPFAM" id="SSF51604">
    <property type="entry name" value="Enolase C-terminal domain-like"/>
    <property type="match status" value="1"/>
</dbReference>
<feature type="domain" description="Mandelate racemase/muconate lactonizing enzyme C-terminal" evidence="2">
    <location>
        <begin position="149"/>
        <end position="246"/>
    </location>
</feature>
<sequence>MNRMNVRILVHRIPVETPVRTSFGTMYDRPSIAIRIEDGDGHVGWGEVWCNYPSVGAEHRARLLESAVLPLAGESGLLDEPEALWEALSAKLRILAIQAGEPGPLAQCIAGLECALQDLAARRAGKPLHEHLSQGSGRSVAVYASGINPHGAAQTAARAVAAGYAGCKVKVGFDGALDRLNLHEVRDVIGERIALMADANQAWSADEAIAFASDVRETGLLWLEEPIAHDQPDADWARIARETGVVLAAGENFSSWNDFETLPEKRSLGFLQPDIGKWGGLGQGLRAARKAEATGRQFCPHWLGGGIGLLASLHLKAAAGAKSGYVEVDFNKNPMRSHVSQSVFDTLSDGRVTLSESAGLGDLDPVIGDFAGAIVMQKEIAIG</sequence>
<dbReference type="InterPro" id="IPR029065">
    <property type="entry name" value="Enolase_C-like"/>
</dbReference>
<dbReference type="Pfam" id="PF13378">
    <property type="entry name" value="MR_MLE_C"/>
    <property type="match status" value="1"/>
</dbReference>
<dbReference type="AlphaFoldDB" id="K2PKM4"/>
<dbReference type="Gene3D" id="3.30.390.10">
    <property type="entry name" value="Enolase-like, N-terminal domain"/>
    <property type="match status" value="1"/>
</dbReference>
<dbReference type="CDD" id="cd03316">
    <property type="entry name" value="MR_like"/>
    <property type="match status" value="1"/>
</dbReference>
<dbReference type="PANTHER" id="PTHR48080:SF2">
    <property type="entry name" value="D-GALACTONATE DEHYDRATASE"/>
    <property type="match status" value="1"/>
</dbReference>
<dbReference type="InterPro" id="IPR034593">
    <property type="entry name" value="DgoD-like"/>
</dbReference>
<dbReference type="PATRIC" id="fig|1231190.3.peg.3221"/>
<dbReference type="InterPro" id="IPR013341">
    <property type="entry name" value="Mandelate_racemase_N_dom"/>
</dbReference>
<dbReference type="GO" id="GO:0000287">
    <property type="term" value="F:magnesium ion binding"/>
    <property type="evidence" value="ECO:0007669"/>
    <property type="project" value="UniProtKB-ARBA"/>
</dbReference>
<proteinExistence type="predicted"/>
<dbReference type="InterPro" id="IPR029017">
    <property type="entry name" value="Enolase-like_N"/>
</dbReference>
<dbReference type="EMBL" id="AMSI01000010">
    <property type="protein sequence ID" value="EKF41637.1"/>
    <property type="molecule type" value="Genomic_DNA"/>
</dbReference>
<reference evidence="3 4" key="1">
    <citation type="journal article" date="2012" name="J. Bacteriol.">
        <title>Genome Sequence of Nitratireductor indicus Type Strain C115.</title>
        <authorList>
            <person name="Lai Q."/>
            <person name="Li G."/>
            <person name="Yu Z."/>
            <person name="Shao Z."/>
        </authorList>
    </citation>
    <scope>NUCLEOTIDE SEQUENCE [LARGE SCALE GENOMIC DNA]</scope>
    <source>
        <strain evidence="3 4">C115</strain>
    </source>
</reference>
<dbReference type="eggNOG" id="COG4948">
    <property type="taxonomic scope" value="Bacteria"/>
</dbReference>
<keyword evidence="1" id="KW-0456">Lyase</keyword>